<protein>
    <submittedName>
        <fullName evidence="1">Uncharacterized protein</fullName>
    </submittedName>
</protein>
<dbReference type="EMBL" id="CP030117">
    <property type="protein sequence ID" value="AWX56876.1"/>
    <property type="molecule type" value="Genomic_DNA"/>
</dbReference>
<dbReference type="Pfam" id="PF08890">
    <property type="entry name" value="Phage_TAC_5"/>
    <property type="match status" value="1"/>
</dbReference>
<gene>
    <name evidence="1" type="ORF">AB432_018300</name>
</gene>
<dbReference type="RefSeq" id="WP_048033495.1">
    <property type="nucleotide sequence ID" value="NZ_CP030117.1"/>
</dbReference>
<dbReference type="AlphaFoldDB" id="A0A2Z4MK11"/>
<dbReference type="Proteomes" id="UP000036061">
    <property type="component" value="Chromosome"/>
</dbReference>
<organism evidence="1 2">
    <name type="scientific">Brevibacillus brevis</name>
    <name type="common">Bacillus brevis</name>
    <dbReference type="NCBI Taxonomy" id="1393"/>
    <lineage>
        <taxon>Bacteria</taxon>
        <taxon>Bacillati</taxon>
        <taxon>Bacillota</taxon>
        <taxon>Bacilli</taxon>
        <taxon>Bacillales</taxon>
        <taxon>Paenibacillaceae</taxon>
        <taxon>Brevibacillus</taxon>
    </lineage>
</organism>
<sequence length="143" mass="16138">MSQFLTMEDFLNMNTEEVVKDVWDWKKKGVKLPIRSVSGEVYFKARKAALKVSVSGKKSKAERKVEFDDLRLKAEIIIAGIDTDRTDFHIDSQQVLAKFGKIAAVDVVPCIFSPNEIDALHEAISKISDFSDDEEAEEEVKNS</sequence>
<accession>A0A2Z4MK11</accession>
<dbReference type="InterPro" id="IPR014986">
    <property type="entry name" value="XkdN-like"/>
</dbReference>
<dbReference type="Gene3D" id="3.30.2220.30">
    <property type="match status" value="1"/>
</dbReference>
<evidence type="ECO:0000313" key="1">
    <source>
        <dbReference type="EMBL" id="AWX56876.1"/>
    </source>
</evidence>
<proteinExistence type="predicted"/>
<evidence type="ECO:0000313" key="2">
    <source>
        <dbReference type="Proteomes" id="UP000036061"/>
    </source>
</evidence>
<reference evidence="1 2" key="1">
    <citation type="journal article" date="2015" name="Genome Announc.">
        <title>Draft Genome Sequence of Brevibacillus brevis DZQ7, a Plant Growth-Promoting Rhizobacterium with Broad-Spectrum Antimicrobial Activity.</title>
        <authorList>
            <person name="Hou Q."/>
            <person name="Wang C."/>
            <person name="Hou X."/>
            <person name="Xia Z."/>
            <person name="Ye J."/>
            <person name="Liu K."/>
            <person name="Liu H."/>
            <person name="Wang J."/>
            <person name="Guo H."/>
            <person name="Yu X."/>
            <person name="Yang Y."/>
            <person name="Du B."/>
            <person name="Ding Y."/>
        </authorList>
    </citation>
    <scope>NUCLEOTIDE SEQUENCE [LARGE SCALE GENOMIC DNA]</scope>
    <source>
        <strain evidence="1 2">DZQ7</strain>
    </source>
</reference>
<name>A0A2Z4MK11_BREBE</name>
<dbReference type="InterPro" id="IPR038559">
    <property type="entry name" value="XkdN-like_sf"/>
</dbReference>